<organism evidence="2 3">
    <name type="scientific">Caerostris extrusa</name>
    <name type="common">Bark spider</name>
    <name type="synonym">Caerostris bankana</name>
    <dbReference type="NCBI Taxonomy" id="172846"/>
    <lineage>
        <taxon>Eukaryota</taxon>
        <taxon>Metazoa</taxon>
        <taxon>Ecdysozoa</taxon>
        <taxon>Arthropoda</taxon>
        <taxon>Chelicerata</taxon>
        <taxon>Arachnida</taxon>
        <taxon>Araneae</taxon>
        <taxon>Araneomorphae</taxon>
        <taxon>Entelegynae</taxon>
        <taxon>Araneoidea</taxon>
        <taxon>Araneidae</taxon>
        <taxon>Caerostris</taxon>
    </lineage>
</organism>
<keyword evidence="1" id="KW-0812">Transmembrane</keyword>
<dbReference type="EMBL" id="BPLR01002403">
    <property type="protein sequence ID" value="GIX73339.1"/>
    <property type="molecule type" value="Genomic_DNA"/>
</dbReference>
<gene>
    <name evidence="2" type="ORF">CEXT_601691</name>
</gene>
<comment type="caution">
    <text evidence="2">The sequence shown here is derived from an EMBL/GenBank/DDBJ whole genome shotgun (WGS) entry which is preliminary data.</text>
</comment>
<evidence type="ECO:0000313" key="3">
    <source>
        <dbReference type="Proteomes" id="UP001054945"/>
    </source>
</evidence>
<feature type="transmembrane region" description="Helical" evidence="1">
    <location>
        <begin position="159"/>
        <end position="184"/>
    </location>
</feature>
<keyword evidence="1" id="KW-0472">Membrane</keyword>
<feature type="transmembrane region" description="Helical" evidence="1">
    <location>
        <begin position="103"/>
        <end position="121"/>
    </location>
</feature>
<dbReference type="Proteomes" id="UP001054945">
    <property type="component" value="Unassembled WGS sequence"/>
</dbReference>
<accession>A0AAV4MMY6</accession>
<dbReference type="AlphaFoldDB" id="A0AAV4MMY6"/>
<keyword evidence="1" id="KW-1133">Transmembrane helix</keyword>
<feature type="transmembrane region" description="Helical" evidence="1">
    <location>
        <begin position="30"/>
        <end position="49"/>
    </location>
</feature>
<protein>
    <submittedName>
        <fullName evidence="2">Uncharacterized protein</fullName>
    </submittedName>
</protein>
<evidence type="ECO:0000313" key="2">
    <source>
        <dbReference type="EMBL" id="GIX73339.1"/>
    </source>
</evidence>
<proteinExistence type="predicted"/>
<keyword evidence="3" id="KW-1185">Reference proteome</keyword>
<reference evidence="2 3" key="1">
    <citation type="submission" date="2021-06" db="EMBL/GenBank/DDBJ databases">
        <title>Caerostris extrusa draft genome.</title>
        <authorList>
            <person name="Kono N."/>
            <person name="Arakawa K."/>
        </authorList>
    </citation>
    <scope>NUCLEOTIDE SEQUENCE [LARGE SCALE GENOMIC DNA]</scope>
</reference>
<feature type="transmembrane region" description="Helical" evidence="1">
    <location>
        <begin position="133"/>
        <end position="153"/>
    </location>
</feature>
<name>A0AAV4MMY6_CAEEX</name>
<evidence type="ECO:0000256" key="1">
    <source>
        <dbReference type="SAM" id="Phobius"/>
    </source>
</evidence>
<sequence length="192" mass="21182">MHKNILGSGKSGRQWSLEPAKTPVVAWRSLLGHLVNEGWVVLMIVMAMLSPVRSEDDTNGLASLKTMRKYFGDVPRRVAGPVVQVALAVMLITRGVAIPHYCLWVACSLLLHFVAAAFQISQLQVMLVMFSTLLIKCAVDAIGHCLCAVGYYYPAYVLLRTFTSLCSLLLAYMLGLMLMPVIAYKRLVTHIA</sequence>